<reference evidence="4 5" key="1">
    <citation type="journal article" date="2014" name="Science">
        <title>Plant genetics. Early allopolyploid evolution in the post-Neolithic Brassica napus oilseed genome.</title>
        <authorList>
            <person name="Chalhoub B."/>
            <person name="Denoeud F."/>
            <person name="Liu S."/>
            <person name="Parkin I.A."/>
            <person name="Tang H."/>
            <person name="Wang X."/>
            <person name="Chiquet J."/>
            <person name="Belcram H."/>
            <person name="Tong C."/>
            <person name="Samans B."/>
            <person name="Correa M."/>
            <person name="Da Silva C."/>
            <person name="Just J."/>
            <person name="Falentin C."/>
            <person name="Koh C.S."/>
            <person name="Le Clainche I."/>
            <person name="Bernard M."/>
            <person name="Bento P."/>
            <person name="Noel B."/>
            <person name="Labadie K."/>
            <person name="Alberti A."/>
            <person name="Charles M."/>
            <person name="Arnaud D."/>
            <person name="Guo H."/>
            <person name="Daviaud C."/>
            <person name="Alamery S."/>
            <person name="Jabbari K."/>
            <person name="Zhao M."/>
            <person name="Edger P.P."/>
            <person name="Chelaifa H."/>
            <person name="Tack D."/>
            <person name="Lassalle G."/>
            <person name="Mestiri I."/>
            <person name="Schnel N."/>
            <person name="Le Paslier M.C."/>
            <person name="Fan G."/>
            <person name="Renault V."/>
            <person name="Bayer P.E."/>
            <person name="Golicz A.A."/>
            <person name="Manoli S."/>
            <person name="Lee T.H."/>
            <person name="Thi V.H."/>
            <person name="Chalabi S."/>
            <person name="Hu Q."/>
            <person name="Fan C."/>
            <person name="Tollenaere R."/>
            <person name="Lu Y."/>
            <person name="Battail C."/>
            <person name="Shen J."/>
            <person name="Sidebottom C.H."/>
            <person name="Wang X."/>
            <person name="Canaguier A."/>
            <person name="Chauveau A."/>
            <person name="Berard A."/>
            <person name="Deniot G."/>
            <person name="Guan M."/>
            <person name="Liu Z."/>
            <person name="Sun F."/>
            <person name="Lim Y.P."/>
            <person name="Lyons E."/>
            <person name="Town C.D."/>
            <person name="Bancroft I."/>
            <person name="Wang X."/>
            <person name="Meng J."/>
            <person name="Ma J."/>
            <person name="Pires J.C."/>
            <person name="King G.J."/>
            <person name="Brunel D."/>
            <person name="Delourme R."/>
            <person name="Renard M."/>
            <person name="Aury J.M."/>
            <person name="Adams K.L."/>
            <person name="Batley J."/>
            <person name="Snowdon R.J."/>
            <person name="Tost J."/>
            <person name="Edwards D."/>
            <person name="Zhou Y."/>
            <person name="Hua W."/>
            <person name="Sharpe A.G."/>
            <person name="Paterson A.H."/>
            <person name="Guan C."/>
            <person name="Wincker P."/>
        </authorList>
    </citation>
    <scope>NUCLEOTIDE SEQUENCE [LARGE SCALE GENOMIC DNA]</scope>
    <source>
        <strain evidence="5">cv. Darmor-bzh</strain>
    </source>
</reference>
<dbReference type="GO" id="GO:0030246">
    <property type="term" value="F:carbohydrate binding"/>
    <property type="evidence" value="ECO:0007669"/>
    <property type="project" value="UniProtKB-KW"/>
</dbReference>
<dbReference type="SMART" id="SM00915">
    <property type="entry name" value="Jacalin"/>
    <property type="match status" value="2"/>
</dbReference>
<feature type="domain" description="Jacalin-type lectin" evidence="3">
    <location>
        <begin position="98"/>
        <end position="242"/>
    </location>
</feature>
<name>A0A078JGD6_BRANA</name>
<dbReference type="Gene3D" id="2.100.10.30">
    <property type="entry name" value="Jacalin-like lectin domain"/>
    <property type="match status" value="3"/>
</dbReference>
<evidence type="ECO:0000313" key="5">
    <source>
        <dbReference type="Proteomes" id="UP000028999"/>
    </source>
</evidence>
<dbReference type="PANTHER" id="PTHR47293:SF36">
    <property type="entry name" value="JACALIN-TYPE LECTIN DOMAIN-CONTAINING PROTEIN"/>
    <property type="match status" value="1"/>
</dbReference>
<feature type="domain" description="Jacalin-type lectin" evidence="3">
    <location>
        <begin position="2"/>
        <end position="97"/>
    </location>
</feature>
<protein>
    <submittedName>
        <fullName evidence="4">BnaA06g37520D protein</fullName>
    </submittedName>
</protein>
<dbReference type="OMA" id="YDIVRTY"/>
<dbReference type="EMBL" id="LK034931">
    <property type="protein sequence ID" value="CDY65744.1"/>
    <property type="molecule type" value="Genomic_DNA"/>
</dbReference>
<evidence type="ECO:0000256" key="2">
    <source>
        <dbReference type="ARBA" id="ARBA00022734"/>
    </source>
</evidence>
<evidence type="ECO:0000256" key="1">
    <source>
        <dbReference type="ARBA" id="ARBA00006568"/>
    </source>
</evidence>
<dbReference type="FunFam" id="2.100.10.30:FF:000001">
    <property type="entry name" value="Jacalin-related lectin 33"/>
    <property type="match status" value="1"/>
</dbReference>
<organism evidence="4 5">
    <name type="scientific">Brassica napus</name>
    <name type="common">Rape</name>
    <dbReference type="NCBI Taxonomy" id="3708"/>
    <lineage>
        <taxon>Eukaryota</taxon>
        <taxon>Viridiplantae</taxon>
        <taxon>Streptophyta</taxon>
        <taxon>Embryophyta</taxon>
        <taxon>Tracheophyta</taxon>
        <taxon>Spermatophyta</taxon>
        <taxon>Magnoliopsida</taxon>
        <taxon>eudicotyledons</taxon>
        <taxon>Gunneridae</taxon>
        <taxon>Pentapetalae</taxon>
        <taxon>rosids</taxon>
        <taxon>malvids</taxon>
        <taxon>Brassicales</taxon>
        <taxon>Brassicaceae</taxon>
        <taxon>Brassiceae</taxon>
        <taxon>Brassica</taxon>
    </lineage>
</organism>
<proteinExistence type="inferred from homology"/>
<dbReference type="InterPro" id="IPR033734">
    <property type="entry name" value="Jacalin-like_lectin_dom_plant"/>
</dbReference>
<feature type="non-terminal residue" evidence="4">
    <location>
        <position position="284"/>
    </location>
</feature>
<dbReference type="CDD" id="cd09612">
    <property type="entry name" value="Jacalin"/>
    <property type="match status" value="1"/>
</dbReference>
<dbReference type="AlphaFoldDB" id="A0A078JGD6"/>
<sequence length="284" mass="31249">MSKRVGPVGNYLGDAFDDGVFDGVKKIIVSVEGSPYNCISMIKIEYEKDGKLESRQHGTVRGELKEFIVDHPNEYITSVGGSYDIVRTYYQSLLIKSLIFKTNTGRASPGNKFDDGILDGVKKVTVAAGEYSVTYIKIEYENNGKDEVREHGTNRGELKEFSVNYPEDNIVSVGGTYNHIFNYDTTLITSLYFTTSKGFTSPLFGVAKGKDFELQGESGEKLRGIYGRGGTAIDAIGAHFGPLGGNKGNTFDDGFFDGVKKLTIGADEYSIVYMKIEYQKDGKV</sequence>
<dbReference type="Gramene" id="CDY65744">
    <property type="protein sequence ID" value="CDY65744"/>
    <property type="gene ID" value="GSBRNA2T00048152001"/>
</dbReference>
<dbReference type="PaxDb" id="3708-A0A078JGD6"/>
<dbReference type="Proteomes" id="UP000028999">
    <property type="component" value="Unassembled WGS sequence"/>
</dbReference>
<dbReference type="SUPFAM" id="SSF51101">
    <property type="entry name" value="Mannose-binding lectins"/>
    <property type="match status" value="3"/>
</dbReference>
<dbReference type="InterPro" id="IPR001229">
    <property type="entry name" value="Jacalin-like_lectin_dom"/>
</dbReference>
<dbReference type="PANTHER" id="PTHR47293">
    <property type="entry name" value="JACALIN-RELATED LECTIN 3"/>
    <property type="match status" value="1"/>
</dbReference>
<keyword evidence="5" id="KW-1185">Reference proteome</keyword>
<evidence type="ECO:0000259" key="3">
    <source>
        <dbReference type="PROSITE" id="PS51752"/>
    </source>
</evidence>
<comment type="similarity">
    <text evidence="1">Belongs to the jacalin lectin family.</text>
</comment>
<dbReference type="GO" id="GO:0005737">
    <property type="term" value="C:cytoplasm"/>
    <property type="evidence" value="ECO:0000318"/>
    <property type="project" value="GO_Central"/>
</dbReference>
<dbReference type="PROSITE" id="PS51752">
    <property type="entry name" value="JACALIN_LECTIN"/>
    <property type="match status" value="2"/>
</dbReference>
<keyword evidence="2" id="KW-0430">Lectin</keyword>
<dbReference type="Pfam" id="PF01419">
    <property type="entry name" value="Jacalin"/>
    <property type="match status" value="3"/>
</dbReference>
<evidence type="ECO:0000313" key="4">
    <source>
        <dbReference type="EMBL" id="CDY65744.1"/>
    </source>
</evidence>
<dbReference type="InterPro" id="IPR036404">
    <property type="entry name" value="Jacalin-like_lectin_dom_sf"/>
</dbReference>
<gene>
    <name evidence="4" type="primary">BnaA06g37520D</name>
    <name evidence="4" type="ORF">GSBRNA2T00048152001</name>
</gene>
<accession>A0A078JGD6</accession>
<dbReference type="STRING" id="3708.A0A078JGD6"/>